<keyword evidence="3" id="KW-1185">Reference proteome</keyword>
<dbReference type="OrthoDB" id="547734at2759"/>
<dbReference type="Proteomes" id="UP000650467">
    <property type="component" value="Unassembled WGS sequence"/>
</dbReference>
<organism evidence="2 3">
    <name type="scientific">Chlamydomonas incerta</name>
    <dbReference type="NCBI Taxonomy" id="51695"/>
    <lineage>
        <taxon>Eukaryota</taxon>
        <taxon>Viridiplantae</taxon>
        <taxon>Chlorophyta</taxon>
        <taxon>core chlorophytes</taxon>
        <taxon>Chlorophyceae</taxon>
        <taxon>CS clade</taxon>
        <taxon>Chlamydomonadales</taxon>
        <taxon>Chlamydomonadaceae</taxon>
        <taxon>Chlamydomonas</taxon>
    </lineage>
</organism>
<dbReference type="InterPro" id="IPR005502">
    <property type="entry name" value="Ribosyl_crysJ1"/>
</dbReference>
<gene>
    <name evidence="2" type="ORF">HXX76_000167</name>
</gene>
<dbReference type="Gene3D" id="1.10.4080.10">
    <property type="entry name" value="ADP-ribosylation/Crystallin J1"/>
    <property type="match status" value="1"/>
</dbReference>
<dbReference type="EMBL" id="JAEHOC010000001">
    <property type="protein sequence ID" value="KAG2445553.1"/>
    <property type="molecule type" value="Genomic_DNA"/>
</dbReference>
<evidence type="ECO:0000256" key="1">
    <source>
        <dbReference type="SAM" id="MobiDB-lite"/>
    </source>
</evidence>
<protein>
    <submittedName>
        <fullName evidence="2">Uncharacterized protein</fullName>
    </submittedName>
</protein>
<feature type="compositionally biased region" description="Low complexity" evidence="1">
    <location>
        <begin position="321"/>
        <end position="334"/>
    </location>
</feature>
<proteinExistence type="predicted"/>
<accession>A0A836B2K8</accession>
<dbReference type="InterPro" id="IPR036705">
    <property type="entry name" value="Ribosyl_crysJ1_sf"/>
</dbReference>
<evidence type="ECO:0000313" key="2">
    <source>
        <dbReference type="EMBL" id="KAG2445553.1"/>
    </source>
</evidence>
<comment type="caution">
    <text evidence="2">The sequence shown here is derived from an EMBL/GenBank/DDBJ whole genome shotgun (WGS) entry which is preliminary data.</text>
</comment>
<dbReference type="AlphaFoldDB" id="A0A836B2K8"/>
<dbReference type="PANTHER" id="PTHR16222:SF17">
    <property type="entry name" value="SELENOPROTEIN J"/>
    <property type="match status" value="1"/>
</dbReference>
<evidence type="ECO:0000313" key="3">
    <source>
        <dbReference type="Proteomes" id="UP000650467"/>
    </source>
</evidence>
<dbReference type="InterPro" id="IPR050792">
    <property type="entry name" value="ADP-ribosylglycohydrolase"/>
</dbReference>
<dbReference type="Pfam" id="PF03747">
    <property type="entry name" value="ADP_ribosyl_GH"/>
    <property type="match status" value="1"/>
</dbReference>
<feature type="region of interest" description="Disordered" evidence="1">
    <location>
        <begin position="321"/>
        <end position="342"/>
    </location>
</feature>
<name>A0A836B2K8_CHLIN</name>
<reference evidence="2" key="1">
    <citation type="journal article" date="2020" name="bioRxiv">
        <title>Comparative genomics of Chlamydomonas.</title>
        <authorList>
            <person name="Craig R.J."/>
            <person name="Hasan A.R."/>
            <person name="Ness R.W."/>
            <person name="Keightley P.D."/>
        </authorList>
    </citation>
    <scope>NUCLEOTIDE SEQUENCE</scope>
    <source>
        <strain evidence="2">SAG 7.73</strain>
    </source>
</reference>
<sequence>MLGSRFVQVVLAAAVALIVLGGWRATTVASTQKSSAARATWLPGASDTDEGRIRQRATAAVLGALVADAASMGLHWIYDTDKIQDLLSHHGRRDEPAFFEPPSCPYYDYDSGFFSPYGDELLPVLQYMADQDRGTLDGPGFAEYLAAYYRNYTGRLNKSSRAMMEAVLQGGRKWPECGDPRDTQANNFVKVIPIVARYAGRPGLAQAVDAAVRAQQNNDEAVELAWAAALVLEQVVLGHSIAAALEWLAGGAPGSRRPVSKSVLQALASVLEHRRSNTALRDLLYAPGSASKAGEWGASCANPGALKGALLGAVQASGQPARGSRAKAAGTSSSSGGGGKADSGAFARGVRSNMLLGGDNCSRSVLLGALLAAEGGLGSIPSAWRAKTRGLAHAEVLTEQLLDSRGGGVGAAGAAAE</sequence>
<dbReference type="SUPFAM" id="SSF101478">
    <property type="entry name" value="ADP-ribosylglycohydrolase"/>
    <property type="match status" value="1"/>
</dbReference>
<dbReference type="PANTHER" id="PTHR16222">
    <property type="entry name" value="ADP-RIBOSYLGLYCOHYDROLASE"/>
    <property type="match status" value="1"/>
</dbReference>